<dbReference type="Proteomes" id="UP001604277">
    <property type="component" value="Unassembled WGS sequence"/>
</dbReference>
<dbReference type="AlphaFoldDB" id="A0ABD1TP13"/>
<dbReference type="InterPro" id="IPR027417">
    <property type="entry name" value="P-loop_NTPase"/>
</dbReference>
<organism evidence="3 4">
    <name type="scientific">Forsythia ovata</name>
    <dbReference type="NCBI Taxonomy" id="205694"/>
    <lineage>
        <taxon>Eukaryota</taxon>
        <taxon>Viridiplantae</taxon>
        <taxon>Streptophyta</taxon>
        <taxon>Embryophyta</taxon>
        <taxon>Tracheophyta</taxon>
        <taxon>Spermatophyta</taxon>
        <taxon>Magnoliopsida</taxon>
        <taxon>eudicotyledons</taxon>
        <taxon>Gunneridae</taxon>
        <taxon>Pentapetalae</taxon>
        <taxon>asterids</taxon>
        <taxon>lamiids</taxon>
        <taxon>Lamiales</taxon>
        <taxon>Oleaceae</taxon>
        <taxon>Forsythieae</taxon>
        <taxon>Forsythia</taxon>
    </lineage>
</organism>
<reference evidence="4" key="1">
    <citation type="submission" date="2024-07" db="EMBL/GenBank/DDBJ databases">
        <title>Two chromosome-level genome assemblies of Korean endemic species Abeliophyllum distichum and Forsythia ovata (Oleaceae).</title>
        <authorList>
            <person name="Jang H."/>
        </authorList>
    </citation>
    <scope>NUCLEOTIDE SEQUENCE [LARGE SCALE GENOMIC DNA]</scope>
</reference>
<dbReference type="Gene3D" id="3.40.50.300">
    <property type="entry name" value="P-loop containing nucleotide triphosphate hydrolases"/>
    <property type="match status" value="1"/>
</dbReference>
<dbReference type="EMBL" id="JBFOLJ010000008">
    <property type="protein sequence ID" value="KAL2514461.1"/>
    <property type="molecule type" value="Genomic_DNA"/>
</dbReference>
<gene>
    <name evidence="3" type="ORF">Fot_28432</name>
</gene>
<proteinExistence type="predicted"/>
<dbReference type="SUPFAM" id="SSF52540">
    <property type="entry name" value="P-loop containing nucleoside triphosphate hydrolases"/>
    <property type="match status" value="1"/>
</dbReference>
<sequence length="145" mass="16477">MGGVGKTTLTQLVYNDDLMAWACVSDEFDAFRITKIILESVFSGSCDYTDLNMLQVKLKESLSKKRFLVVLDDVWSEKYGDWDILRRPFLAGKPGSKIIVTTRHEKVAKIMSRIPAYHLNLLSVRDKDQDHLLHKPCIEDGSATD</sequence>
<evidence type="ECO:0000313" key="4">
    <source>
        <dbReference type="Proteomes" id="UP001604277"/>
    </source>
</evidence>
<evidence type="ECO:0000259" key="2">
    <source>
        <dbReference type="Pfam" id="PF00931"/>
    </source>
</evidence>
<keyword evidence="1" id="KW-0611">Plant defense</keyword>
<feature type="domain" description="NB-ARC" evidence="2">
    <location>
        <begin position="1"/>
        <end position="129"/>
    </location>
</feature>
<evidence type="ECO:0000313" key="3">
    <source>
        <dbReference type="EMBL" id="KAL2514461.1"/>
    </source>
</evidence>
<evidence type="ECO:0000256" key="1">
    <source>
        <dbReference type="ARBA" id="ARBA00022821"/>
    </source>
</evidence>
<protein>
    <submittedName>
        <fullName evidence="3">Disease resistance RPP13-like protein 1</fullName>
    </submittedName>
</protein>
<dbReference type="InterPro" id="IPR002182">
    <property type="entry name" value="NB-ARC"/>
</dbReference>
<dbReference type="Pfam" id="PF00931">
    <property type="entry name" value="NB-ARC"/>
    <property type="match status" value="1"/>
</dbReference>
<dbReference type="PANTHER" id="PTHR36766:SF51">
    <property type="entry name" value="DISEASE RESISTANCE RPP13-LIKE PROTEIN 1"/>
    <property type="match status" value="1"/>
</dbReference>
<comment type="caution">
    <text evidence="3">The sequence shown here is derived from an EMBL/GenBank/DDBJ whole genome shotgun (WGS) entry which is preliminary data.</text>
</comment>
<dbReference type="PANTHER" id="PTHR36766">
    <property type="entry name" value="PLANT BROAD-SPECTRUM MILDEW RESISTANCE PROTEIN RPW8"/>
    <property type="match status" value="1"/>
</dbReference>
<keyword evidence="4" id="KW-1185">Reference proteome</keyword>
<accession>A0ABD1TP13</accession>
<dbReference type="GO" id="GO:0006952">
    <property type="term" value="P:defense response"/>
    <property type="evidence" value="ECO:0007669"/>
    <property type="project" value="UniProtKB-KW"/>
</dbReference>
<name>A0ABD1TP13_9LAMI</name>